<dbReference type="Gene3D" id="3.40.190.10">
    <property type="entry name" value="Periplasmic binding protein-like II"/>
    <property type="match status" value="1"/>
</dbReference>
<dbReference type="InterPro" id="IPR005064">
    <property type="entry name" value="BUG"/>
</dbReference>
<comment type="similarity">
    <text evidence="1">Belongs to the UPF0065 (bug) family.</text>
</comment>
<proteinExistence type="inferred from homology"/>
<evidence type="ECO:0000256" key="1">
    <source>
        <dbReference type="ARBA" id="ARBA00006987"/>
    </source>
</evidence>
<dbReference type="PIRSF" id="PIRSF017082">
    <property type="entry name" value="YflP"/>
    <property type="match status" value="1"/>
</dbReference>
<dbReference type="Gene3D" id="3.40.190.150">
    <property type="entry name" value="Bordetella uptake gene, domain 1"/>
    <property type="match status" value="1"/>
</dbReference>
<dbReference type="RefSeq" id="WP_242612268.1">
    <property type="nucleotide sequence ID" value="NZ_SHKO01000002.1"/>
</dbReference>
<dbReference type="InterPro" id="IPR042100">
    <property type="entry name" value="Bug_dom1"/>
</dbReference>
<organism evidence="3 4">
    <name type="scientific">Advenella incenata</name>
    <dbReference type="NCBI Taxonomy" id="267800"/>
    <lineage>
        <taxon>Bacteria</taxon>
        <taxon>Pseudomonadati</taxon>
        <taxon>Pseudomonadota</taxon>
        <taxon>Betaproteobacteria</taxon>
        <taxon>Burkholderiales</taxon>
        <taxon>Alcaligenaceae</taxon>
    </lineage>
</organism>
<dbReference type="Proteomes" id="UP000293398">
    <property type="component" value="Unassembled WGS sequence"/>
</dbReference>
<dbReference type="CDD" id="cd07012">
    <property type="entry name" value="PBP2_Bug_TTT"/>
    <property type="match status" value="1"/>
</dbReference>
<keyword evidence="3" id="KW-0675">Receptor</keyword>
<dbReference type="EMBL" id="SHKO01000002">
    <property type="protein sequence ID" value="RZT94578.1"/>
    <property type="molecule type" value="Genomic_DNA"/>
</dbReference>
<dbReference type="AlphaFoldDB" id="A0A4Q7VFP4"/>
<dbReference type="PANTHER" id="PTHR42928:SF5">
    <property type="entry name" value="BLR1237 PROTEIN"/>
    <property type="match status" value="1"/>
</dbReference>
<comment type="caution">
    <text evidence="3">The sequence shown here is derived from an EMBL/GenBank/DDBJ whole genome shotgun (WGS) entry which is preliminary data.</text>
</comment>
<accession>A0A4Q7VFP4</accession>
<evidence type="ECO:0000313" key="3">
    <source>
        <dbReference type="EMBL" id="RZT94578.1"/>
    </source>
</evidence>
<evidence type="ECO:0000256" key="2">
    <source>
        <dbReference type="SAM" id="SignalP"/>
    </source>
</evidence>
<gene>
    <name evidence="3" type="ORF">EV681_2999</name>
</gene>
<dbReference type="SUPFAM" id="SSF53850">
    <property type="entry name" value="Periplasmic binding protein-like II"/>
    <property type="match status" value="1"/>
</dbReference>
<reference evidence="3 4" key="1">
    <citation type="submission" date="2019-02" db="EMBL/GenBank/DDBJ databases">
        <title>Genomic Encyclopedia of Type Strains, Phase IV (KMG-IV): sequencing the most valuable type-strain genomes for metagenomic binning, comparative biology and taxonomic classification.</title>
        <authorList>
            <person name="Goeker M."/>
        </authorList>
    </citation>
    <scope>NUCLEOTIDE SEQUENCE [LARGE SCALE GENOMIC DNA]</scope>
    <source>
        <strain evidence="3 4">DSM 23814</strain>
    </source>
</reference>
<dbReference type="Pfam" id="PF03401">
    <property type="entry name" value="TctC"/>
    <property type="match status" value="1"/>
</dbReference>
<feature type="signal peptide" evidence="2">
    <location>
        <begin position="1"/>
        <end position="23"/>
    </location>
</feature>
<keyword evidence="4" id="KW-1185">Reference proteome</keyword>
<name>A0A4Q7VFP4_9BURK</name>
<dbReference type="PANTHER" id="PTHR42928">
    <property type="entry name" value="TRICARBOXYLATE-BINDING PROTEIN"/>
    <property type="match status" value="1"/>
</dbReference>
<evidence type="ECO:0000313" key="4">
    <source>
        <dbReference type="Proteomes" id="UP000293398"/>
    </source>
</evidence>
<sequence>MNKISCAFIAALGVISSLQYSHATETAWPTKAVTIVLPSTPGAASDVLTRAVAAELAKITGQSFIIENRPGAAGAIALSHLKRSALDGYTLSYGNINNLAINPALFKKLAYDANRDFVPAGPMYTVPNLLVVRKDSPYKTIADLIAAAKKSPGQLTWAASNLGSSGHMGGELFKDLSGVDTQFIPYNGDPQSLTDLVGGRLDYTFTNATVAYPMIKSGKLRALAITTSERVQMDPSIPTLAESGLKDYENSAWGGLIAPAGTPKDIIMKISETLNTAMRSPTVQATLTQSFATPTPGTQQEYSALIAQEQRKWAQLIESAKIEKQ</sequence>
<keyword evidence="2" id="KW-0732">Signal</keyword>
<protein>
    <submittedName>
        <fullName evidence="3">Tripartite-type tricarboxylate transporter receptor subunit TctC</fullName>
    </submittedName>
</protein>
<feature type="chain" id="PRO_5021028445" evidence="2">
    <location>
        <begin position="24"/>
        <end position="325"/>
    </location>
</feature>